<dbReference type="Proteomes" id="UP000008810">
    <property type="component" value="Chromosome 1"/>
</dbReference>
<dbReference type="RefSeq" id="XP_010228175.2">
    <property type="nucleotide sequence ID" value="XM_010229873.3"/>
</dbReference>
<dbReference type="SMART" id="SM00184">
    <property type="entry name" value="RING"/>
    <property type="match status" value="1"/>
</dbReference>
<keyword evidence="2" id="KW-0175">Coiled coil</keyword>
<keyword evidence="7" id="KW-1185">Reference proteome</keyword>
<dbReference type="PANTHER" id="PTHR46405:SF1">
    <property type="entry name" value="E3 UBIQUITIN-PROTEIN LIGASE RF4-RELATED"/>
    <property type="match status" value="1"/>
</dbReference>
<dbReference type="ExpressionAtlas" id="A0A2K2DR55">
    <property type="expression patterns" value="baseline"/>
</dbReference>
<dbReference type="KEGG" id="bdi:104581673"/>
<dbReference type="Pfam" id="PF13920">
    <property type="entry name" value="zf-C3HC4_3"/>
    <property type="match status" value="1"/>
</dbReference>
<evidence type="ECO:0000259" key="4">
    <source>
        <dbReference type="PROSITE" id="PS50089"/>
    </source>
</evidence>
<keyword evidence="1" id="KW-0479">Metal-binding</keyword>
<reference evidence="5" key="2">
    <citation type="submission" date="2017-06" db="EMBL/GenBank/DDBJ databases">
        <title>WGS assembly of Brachypodium distachyon.</title>
        <authorList>
            <consortium name="The International Brachypodium Initiative"/>
            <person name="Lucas S."/>
            <person name="Harmon-Smith M."/>
            <person name="Lail K."/>
            <person name="Tice H."/>
            <person name="Grimwood J."/>
            <person name="Bruce D."/>
            <person name="Barry K."/>
            <person name="Shu S."/>
            <person name="Lindquist E."/>
            <person name="Wang M."/>
            <person name="Pitluck S."/>
            <person name="Vogel J.P."/>
            <person name="Garvin D.F."/>
            <person name="Mockler T.C."/>
            <person name="Schmutz J."/>
            <person name="Rokhsar D."/>
            <person name="Bevan M.W."/>
        </authorList>
    </citation>
    <scope>NUCLEOTIDE SEQUENCE</scope>
    <source>
        <strain evidence="5">Bd21</strain>
    </source>
</reference>
<dbReference type="CDD" id="cd23128">
    <property type="entry name" value="RING-HC_MIP1-like"/>
    <property type="match status" value="1"/>
</dbReference>
<feature type="compositionally biased region" description="Polar residues" evidence="3">
    <location>
        <begin position="343"/>
        <end position="356"/>
    </location>
</feature>
<dbReference type="Gene3D" id="3.30.40.10">
    <property type="entry name" value="Zinc/RING finger domain, C3HC4 (zinc finger)"/>
    <property type="match status" value="1"/>
</dbReference>
<evidence type="ECO:0000313" key="5">
    <source>
        <dbReference type="EMBL" id="PNT76756.1"/>
    </source>
</evidence>
<feature type="region of interest" description="Disordered" evidence="3">
    <location>
        <begin position="1"/>
        <end position="24"/>
    </location>
</feature>
<evidence type="ECO:0000313" key="7">
    <source>
        <dbReference type="Proteomes" id="UP000008810"/>
    </source>
</evidence>
<feature type="domain" description="RING-type" evidence="4">
    <location>
        <begin position="739"/>
        <end position="779"/>
    </location>
</feature>
<sequence>MAKPHKIPKPPSPPRLLRSSAPAKQDKSVLIMGVSGNSSYPCSSHVGERDDTSNTTTLLSDFTADGMQGNPNKASSSLADVKLECAWSSVQAFVVDYIASEDLDLGSENEAVESNGFQYAGWTELRDITLYGLHVFFTTAVETISHEGYSQDAVIHAIRDSTLCYQFDGPITNISDRARALLKNGRQVDSSLGENLDMHLHMLGLYVLSCASSLLKNYFPFFTASDALWCILLCDMDISIACDFSVSMSGYGNEQSKGLVVNYQNINEPSGGYCCSHSETPGGAVLSHSEQVEIWRAALSQFPERMWSNVLTDYIAFEKSTGGDQVSSSGQLDKSSTLTRTVVTQSKKAAKGTSSKRILKESRSMRTLLESASSTSTGTSAVANTKRVQSPTSFSTMPLSNLSLVKRIDASTVVSTHPIYSPVKHSSSASRSGKAATKHQTKADALVRFSLPNTPADGFEFEFSHDGMWTNWVPKDRKEEMALDLIRRLGELKLEVKVCADWAHERLQQSIKRLEMEKPVLVSLRKEKETLECGVLNRERLDETQRAVDSTSDELERAHCLELELTGKIALSAREKDSAKLQDKQSVASLAEILRKGKETLERLKSMETEKILLQEELAAEQSNLCKILENLEQAKGYKDILMQKKEEGEKMSVEAMKQVDLARNELERAEMSARTECNNVMLNAENENKRLKASAKELEELVKGLEFDLASGRRPERAMFMGRPPGFRPDSVLQERECQMCLDEEVSVVFLPCRHQSICVSCNQLHRDKGITECPTCRSPVERRICARFADS</sequence>
<dbReference type="AlphaFoldDB" id="A0A2K2DR55"/>
<reference evidence="5 6" key="1">
    <citation type="journal article" date="2010" name="Nature">
        <title>Genome sequencing and analysis of the model grass Brachypodium distachyon.</title>
        <authorList>
            <consortium name="International Brachypodium Initiative"/>
        </authorList>
    </citation>
    <scope>NUCLEOTIDE SEQUENCE [LARGE SCALE GENOMIC DNA]</scope>
    <source>
        <strain evidence="5 6">Bd21</strain>
    </source>
</reference>
<keyword evidence="1" id="KW-0863">Zinc-finger</keyword>
<dbReference type="InterPro" id="IPR013083">
    <property type="entry name" value="Znf_RING/FYVE/PHD"/>
</dbReference>
<dbReference type="EMBL" id="CM000880">
    <property type="protein sequence ID" value="PNT76756.1"/>
    <property type="molecule type" value="Genomic_DNA"/>
</dbReference>
<accession>A0A2K2DR55</accession>
<feature type="coiled-coil region" evidence="2">
    <location>
        <begin position="604"/>
        <end position="709"/>
    </location>
</feature>
<dbReference type="EnsemblPlants" id="PNT76756">
    <property type="protein sequence ID" value="PNT76756"/>
    <property type="gene ID" value="BRADI_1g52730v3"/>
</dbReference>
<feature type="region of interest" description="Disordered" evidence="3">
    <location>
        <begin position="343"/>
        <end position="364"/>
    </location>
</feature>
<dbReference type="PROSITE" id="PS50089">
    <property type="entry name" value="ZF_RING_2"/>
    <property type="match status" value="1"/>
</dbReference>
<dbReference type="Pfam" id="PF20235">
    <property type="entry name" value="PIR2-like_helical"/>
    <property type="match status" value="1"/>
</dbReference>
<dbReference type="OrthoDB" id="774873at2759"/>
<dbReference type="InterPro" id="IPR046934">
    <property type="entry name" value="PIR2-like"/>
</dbReference>
<dbReference type="PANTHER" id="PTHR46405">
    <property type="entry name" value="OS05G0141500 PROTEIN"/>
    <property type="match status" value="1"/>
</dbReference>
<dbReference type="STRING" id="15368.A0A2K2DR55"/>
<name>A0A2K2DR55_BRADI</name>
<dbReference type="InterPro" id="IPR046527">
    <property type="entry name" value="PIR2-like_helical"/>
</dbReference>
<evidence type="ECO:0000313" key="6">
    <source>
        <dbReference type="EnsemblPlants" id="PNT76756"/>
    </source>
</evidence>
<dbReference type="SUPFAM" id="SSF57850">
    <property type="entry name" value="RING/U-box"/>
    <property type="match status" value="1"/>
</dbReference>
<evidence type="ECO:0000256" key="3">
    <source>
        <dbReference type="SAM" id="MobiDB-lite"/>
    </source>
</evidence>
<dbReference type="InterPro" id="IPR001841">
    <property type="entry name" value="Znf_RING"/>
</dbReference>
<organism evidence="5">
    <name type="scientific">Brachypodium distachyon</name>
    <name type="common">Purple false brome</name>
    <name type="synonym">Trachynia distachya</name>
    <dbReference type="NCBI Taxonomy" id="15368"/>
    <lineage>
        <taxon>Eukaryota</taxon>
        <taxon>Viridiplantae</taxon>
        <taxon>Streptophyta</taxon>
        <taxon>Embryophyta</taxon>
        <taxon>Tracheophyta</taxon>
        <taxon>Spermatophyta</taxon>
        <taxon>Magnoliopsida</taxon>
        <taxon>Liliopsida</taxon>
        <taxon>Poales</taxon>
        <taxon>Poaceae</taxon>
        <taxon>BOP clade</taxon>
        <taxon>Pooideae</taxon>
        <taxon>Stipodae</taxon>
        <taxon>Brachypodieae</taxon>
        <taxon>Brachypodium</taxon>
    </lineage>
</organism>
<evidence type="ECO:0000256" key="2">
    <source>
        <dbReference type="SAM" id="Coils"/>
    </source>
</evidence>
<proteinExistence type="predicted"/>
<keyword evidence="1" id="KW-0862">Zinc</keyword>
<reference evidence="6" key="3">
    <citation type="submission" date="2018-08" db="UniProtKB">
        <authorList>
            <consortium name="EnsemblPlants"/>
        </authorList>
    </citation>
    <scope>IDENTIFICATION</scope>
    <source>
        <strain evidence="6">cv. Bd21</strain>
    </source>
</reference>
<dbReference type="Gramene" id="PNT76756">
    <property type="protein sequence ID" value="PNT76756"/>
    <property type="gene ID" value="BRADI_1g52730v3"/>
</dbReference>
<dbReference type="GeneID" id="104581673"/>
<dbReference type="GO" id="GO:0008270">
    <property type="term" value="F:zinc ion binding"/>
    <property type="evidence" value="ECO:0007669"/>
    <property type="project" value="UniProtKB-KW"/>
</dbReference>
<evidence type="ECO:0000256" key="1">
    <source>
        <dbReference type="PROSITE-ProRule" id="PRU00175"/>
    </source>
</evidence>
<gene>
    <name evidence="6" type="primary">LOC104581673</name>
    <name evidence="5" type="ORF">BRADI_1g52730v3</name>
</gene>
<protein>
    <recommendedName>
        <fullName evidence="4">RING-type domain-containing protein</fullName>
    </recommendedName>
</protein>